<reference evidence="3" key="1">
    <citation type="journal article" date="2019" name="Int. J. Syst. Evol. Microbiol.">
        <title>The Global Catalogue of Microorganisms (GCM) 10K type strain sequencing project: providing services to taxonomists for standard genome sequencing and annotation.</title>
        <authorList>
            <consortium name="The Broad Institute Genomics Platform"/>
            <consortium name="The Broad Institute Genome Sequencing Center for Infectious Disease"/>
            <person name="Wu L."/>
            <person name="Ma J."/>
        </authorList>
    </citation>
    <scope>NUCLEOTIDE SEQUENCE [LARGE SCALE GENOMIC DNA]</scope>
    <source>
        <strain evidence="3">JCM 16908</strain>
    </source>
</reference>
<proteinExistence type="predicted"/>
<keyword evidence="1" id="KW-0732">Signal</keyword>
<feature type="signal peptide" evidence="1">
    <location>
        <begin position="1"/>
        <end position="29"/>
    </location>
</feature>
<organism evidence="2 3">
    <name type="scientific">Sphaerisporangium flaviroseum</name>
    <dbReference type="NCBI Taxonomy" id="509199"/>
    <lineage>
        <taxon>Bacteria</taxon>
        <taxon>Bacillati</taxon>
        <taxon>Actinomycetota</taxon>
        <taxon>Actinomycetes</taxon>
        <taxon>Streptosporangiales</taxon>
        <taxon>Streptosporangiaceae</taxon>
        <taxon>Sphaerisporangium</taxon>
    </lineage>
</organism>
<comment type="caution">
    <text evidence="2">The sequence shown here is derived from an EMBL/GenBank/DDBJ whole genome shotgun (WGS) entry which is preliminary data.</text>
</comment>
<sequence>MRKARLGFMAAAAVGVLLGSVLTATPANAHGTYAPSCVARDSTLPTISATNNCPYSAYLSIHMGGTPDTPCQYYAQGQKRTFYRVSPAYYQHVVLC</sequence>
<evidence type="ECO:0000313" key="2">
    <source>
        <dbReference type="EMBL" id="GAA3810940.1"/>
    </source>
</evidence>
<dbReference type="Proteomes" id="UP001500888">
    <property type="component" value="Unassembled WGS sequence"/>
</dbReference>
<evidence type="ECO:0008006" key="4">
    <source>
        <dbReference type="Google" id="ProtNLM"/>
    </source>
</evidence>
<dbReference type="Gene3D" id="2.60.40.20">
    <property type="entry name" value="Alpha-amylase inhibitor"/>
    <property type="match status" value="1"/>
</dbReference>
<evidence type="ECO:0000256" key="1">
    <source>
        <dbReference type="SAM" id="SignalP"/>
    </source>
</evidence>
<gene>
    <name evidence="2" type="ORF">GCM10022226_34250</name>
</gene>
<protein>
    <recommendedName>
        <fullName evidence="4">Secreted protein</fullName>
    </recommendedName>
</protein>
<accession>A0ABP7I6D6</accession>
<dbReference type="EMBL" id="BAAAZR010000008">
    <property type="protein sequence ID" value="GAA3810940.1"/>
    <property type="molecule type" value="Genomic_DNA"/>
</dbReference>
<dbReference type="InterPro" id="IPR036379">
    <property type="entry name" value="A-amylase_inhib_sf"/>
</dbReference>
<keyword evidence="3" id="KW-1185">Reference proteome</keyword>
<feature type="chain" id="PRO_5046217603" description="Secreted protein" evidence="1">
    <location>
        <begin position="30"/>
        <end position="96"/>
    </location>
</feature>
<evidence type="ECO:0000313" key="3">
    <source>
        <dbReference type="Proteomes" id="UP001500888"/>
    </source>
</evidence>
<name>A0ABP7I6D6_9ACTN</name>